<evidence type="ECO:0000259" key="2">
    <source>
        <dbReference type="Pfam" id="PF00248"/>
    </source>
</evidence>
<dbReference type="Gene3D" id="3.20.20.100">
    <property type="entry name" value="NADP-dependent oxidoreductase domain"/>
    <property type="match status" value="1"/>
</dbReference>
<evidence type="ECO:0000256" key="1">
    <source>
        <dbReference type="SAM" id="Phobius"/>
    </source>
</evidence>
<evidence type="ECO:0000313" key="3">
    <source>
        <dbReference type="EMBL" id="VEU33318.1"/>
    </source>
</evidence>
<feature type="transmembrane region" description="Helical" evidence="1">
    <location>
        <begin position="21"/>
        <end position="40"/>
    </location>
</feature>
<protein>
    <recommendedName>
        <fullName evidence="2">NADP-dependent oxidoreductase domain-containing protein</fullName>
    </recommendedName>
</protein>
<dbReference type="EMBL" id="CAACVS010000001">
    <property type="protein sequence ID" value="VEU33318.1"/>
    <property type="molecule type" value="Genomic_DNA"/>
</dbReference>
<accession>A0A448YU67</accession>
<organism evidence="3 4">
    <name type="scientific">Pseudo-nitzschia multistriata</name>
    <dbReference type="NCBI Taxonomy" id="183589"/>
    <lineage>
        <taxon>Eukaryota</taxon>
        <taxon>Sar</taxon>
        <taxon>Stramenopiles</taxon>
        <taxon>Ochrophyta</taxon>
        <taxon>Bacillariophyta</taxon>
        <taxon>Bacillariophyceae</taxon>
        <taxon>Bacillariophycidae</taxon>
        <taxon>Bacillariales</taxon>
        <taxon>Bacillariaceae</taxon>
        <taxon>Pseudo-nitzschia</taxon>
    </lineage>
</organism>
<dbReference type="InterPro" id="IPR020471">
    <property type="entry name" value="AKR"/>
</dbReference>
<dbReference type="Pfam" id="PF00248">
    <property type="entry name" value="Aldo_ket_red"/>
    <property type="match status" value="1"/>
</dbReference>
<sequence length="353" mass="38885">MVAIRRASRYTGLSASIRSCLALLGFAGLLGGAGVFLLSMDGGETQRGTRGLVGVGAHSAGATLRKPHLVYGTAWKKEETAGLVRQAVATGFRFIDTACQPKHYNEAGVGNGWTAAAQELGLSRGDLWLQTKFTPIGGQDPNNVPYDPEAPLADQVRTSLEVSLKNLRTDYLDSWVLHSPLEAFEDTMAVWRVMEEAVDAGKVRQLGISNCYDLDVFRTLYQQARHKPAVLQNRFYESTKFDTELRNFLKGRNIHYQSFWTLTANRGALGSEQVKTLAEAKGLTPQQYMFAFMMSMENVTPLSGTTSRIHMAQDVAVMERVQSGESMFTTHEQRLFAKILGMPMDAPGSTAYN</sequence>
<proteinExistence type="predicted"/>
<reference evidence="3 4" key="1">
    <citation type="submission" date="2019-01" db="EMBL/GenBank/DDBJ databases">
        <authorList>
            <person name="Ferrante I. M."/>
        </authorList>
    </citation>
    <scope>NUCLEOTIDE SEQUENCE [LARGE SCALE GENOMIC DNA]</scope>
    <source>
        <strain evidence="3 4">B856</strain>
    </source>
</reference>
<dbReference type="AlphaFoldDB" id="A0A448YU67"/>
<keyword evidence="1" id="KW-0812">Transmembrane</keyword>
<dbReference type="OrthoDB" id="416253at2759"/>
<keyword evidence="1" id="KW-1133">Transmembrane helix</keyword>
<dbReference type="SUPFAM" id="SSF51430">
    <property type="entry name" value="NAD(P)-linked oxidoreductase"/>
    <property type="match status" value="1"/>
</dbReference>
<dbReference type="Proteomes" id="UP000291116">
    <property type="component" value="Unassembled WGS sequence"/>
</dbReference>
<dbReference type="InterPro" id="IPR023210">
    <property type="entry name" value="NADP_OxRdtase_dom"/>
</dbReference>
<name>A0A448YU67_9STRA</name>
<dbReference type="GO" id="GO:0016491">
    <property type="term" value="F:oxidoreductase activity"/>
    <property type="evidence" value="ECO:0007669"/>
    <property type="project" value="InterPro"/>
</dbReference>
<gene>
    <name evidence="3" type="ORF">PSNMU_V1.4_AUG-EV-PASAV3_0001210</name>
</gene>
<dbReference type="PANTHER" id="PTHR11732">
    <property type="entry name" value="ALDO/KETO REDUCTASE"/>
    <property type="match status" value="1"/>
</dbReference>
<dbReference type="InterPro" id="IPR036812">
    <property type="entry name" value="NAD(P)_OxRdtase_dom_sf"/>
</dbReference>
<evidence type="ECO:0000313" key="4">
    <source>
        <dbReference type="Proteomes" id="UP000291116"/>
    </source>
</evidence>
<keyword evidence="1" id="KW-0472">Membrane</keyword>
<keyword evidence="4" id="KW-1185">Reference proteome</keyword>
<dbReference type="PRINTS" id="PR00069">
    <property type="entry name" value="ALDKETRDTASE"/>
</dbReference>
<feature type="domain" description="NADP-dependent oxidoreductase" evidence="2">
    <location>
        <begin position="74"/>
        <end position="254"/>
    </location>
</feature>
<dbReference type="CDD" id="cd19071">
    <property type="entry name" value="AKR_AKR1-5-like"/>
    <property type="match status" value="1"/>
</dbReference>